<reference evidence="4" key="1">
    <citation type="submission" date="2022-07" db="EMBL/GenBank/DDBJ databases">
        <title>Genome Sequence of Xylaria arbuscula.</title>
        <authorList>
            <person name="Buettner E."/>
        </authorList>
    </citation>
    <scope>NUCLEOTIDE SEQUENCE</scope>
    <source>
        <strain evidence="4">VT107</strain>
    </source>
</reference>
<feature type="region of interest" description="Disordered" evidence="1">
    <location>
        <begin position="273"/>
        <end position="337"/>
    </location>
</feature>
<organism evidence="4 5">
    <name type="scientific">Xylaria arbuscula</name>
    <dbReference type="NCBI Taxonomy" id="114810"/>
    <lineage>
        <taxon>Eukaryota</taxon>
        <taxon>Fungi</taxon>
        <taxon>Dikarya</taxon>
        <taxon>Ascomycota</taxon>
        <taxon>Pezizomycotina</taxon>
        <taxon>Sordariomycetes</taxon>
        <taxon>Xylariomycetidae</taxon>
        <taxon>Xylariales</taxon>
        <taxon>Xylariaceae</taxon>
        <taxon>Xylaria</taxon>
    </lineage>
</organism>
<keyword evidence="2" id="KW-0812">Transmembrane</keyword>
<dbReference type="AlphaFoldDB" id="A0A9W8N745"/>
<evidence type="ECO:0000313" key="5">
    <source>
        <dbReference type="Proteomes" id="UP001148614"/>
    </source>
</evidence>
<keyword evidence="2" id="KW-0472">Membrane</keyword>
<evidence type="ECO:0000313" key="4">
    <source>
        <dbReference type="EMBL" id="KAJ3560646.1"/>
    </source>
</evidence>
<dbReference type="EMBL" id="JANPWZ010002210">
    <property type="protein sequence ID" value="KAJ3560646.1"/>
    <property type="molecule type" value="Genomic_DNA"/>
</dbReference>
<feature type="compositionally biased region" description="Basic and acidic residues" evidence="1">
    <location>
        <begin position="273"/>
        <end position="284"/>
    </location>
</feature>
<keyword evidence="5" id="KW-1185">Reference proteome</keyword>
<feature type="chain" id="PRO_5040824085" evidence="3">
    <location>
        <begin position="26"/>
        <end position="490"/>
    </location>
</feature>
<protein>
    <submittedName>
        <fullName evidence="4">Uncharacterized protein</fullName>
    </submittedName>
</protein>
<dbReference type="Proteomes" id="UP001148614">
    <property type="component" value="Unassembled WGS sequence"/>
</dbReference>
<proteinExistence type="predicted"/>
<evidence type="ECO:0000256" key="3">
    <source>
        <dbReference type="SAM" id="SignalP"/>
    </source>
</evidence>
<feature type="compositionally biased region" description="Polar residues" evidence="1">
    <location>
        <begin position="298"/>
        <end position="308"/>
    </location>
</feature>
<gene>
    <name evidence="4" type="ORF">NPX13_g9235</name>
</gene>
<keyword evidence="2" id="KW-1133">Transmembrane helix</keyword>
<keyword evidence="3" id="KW-0732">Signal</keyword>
<evidence type="ECO:0000256" key="1">
    <source>
        <dbReference type="SAM" id="MobiDB-lite"/>
    </source>
</evidence>
<comment type="caution">
    <text evidence="4">The sequence shown here is derived from an EMBL/GenBank/DDBJ whole genome shotgun (WGS) entry which is preliminary data.</text>
</comment>
<name>A0A9W8N745_9PEZI</name>
<dbReference type="VEuPathDB" id="FungiDB:F4678DRAFT_474844"/>
<feature type="transmembrane region" description="Helical" evidence="2">
    <location>
        <begin position="240"/>
        <end position="264"/>
    </location>
</feature>
<evidence type="ECO:0000256" key="2">
    <source>
        <dbReference type="SAM" id="Phobius"/>
    </source>
</evidence>
<feature type="compositionally biased region" description="Polar residues" evidence="1">
    <location>
        <begin position="368"/>
        <end position="385"/>
    </location>
</feature>
<feature type="compositionally biased region" description="Polar residues" evidence="1">
    <location>
        <begin position="410"/>
        <end position="441"/>
    </location>
</feature>
<sequence>MKGLWRWPDNVGILAVTMLAQVASAYLEDDGEWEVHWVDKNPNPFRHAKRKSVCQLDGWLLCPSSVGGGCCPPNFECGTASCYATTSGPTSCHGKTGYYNCPLTLGGNCCPVGLICNDSDGCENPPGVTTTQSCPASWVGCPASLGGGCCRSGQLCGQGVCYDGTPQTFQVSETKTTTDSKGHTTTTVVTSMSVITDGPPSSSPVVVGVPQFVPSTVAKVDALQTNESGGGGTGGLSSGALGGIITGVIFLFIAVVVAATFIVLRLRRAEKAADKAAESRRESEISQSRSHKPGFGQPTISEIDSTADTDPLRRTPNMLWSPRSRSTSAGSPHSPFNVLYSDTSSKLFGRFTPSITSDDNGPPRRSQRGSVDSQGTYRHTRQGSGVSELEGSPGKAELEASDGAQAGAQEHSNSITQPSRARTSSDPSSRNRARGDSNTRALDTVTEFAELHGYYGNTNTVAGQTNAILSRQTSTTCSSPTLPAEERIDR</sequence>
<feature type="signal peptide" evidence="3">
    <location>
        <begin position="1"/>
        <end position="25"/>
    </location>
</feature>
<feature type="region of interest" description="Disordered" evidence="1">
    <location>
        <begin position="351"/>
        <end position="441"/>
    </location>
</feature>
<accession>A0A9W8N745</accession>